<reference evidence="2" key="2">
    <citation type="journal article" date="2021" name="Microbiome">
        <title>Successional dynamics and alternative stable states in a saline activated sludge microbial community over 9 years.</title>
        <authorList>
            <person name="Wang Y."/>
            <person name="Ye J."/>
            <person name="Ju F."/>
            <person name="Liu L."/>
            <person name="Boyd J.A."/>
            <person name="Deng Y."/>
            <person name="Parks D.H."/>
            <person name="Jiang X."/>
            <person name="Yin X."/>
            <person name="Woodcroft B.J."/>
            <person name="Tyson G.W."/>
            <person name="Hugenholtz P."/>
            <person name="Polz M.F."/>
            <person name="Zhang T."/>
        </authorList>
    </citation>
    <scope>NUCLEOTIDE SEQUENCE</scope>
    <source>
        <strain evidence="2">HKST-UBA01</strain>
    </source>
</reference>
<keyword evidence="2" id="KW-0547">Nucleotide-binding</keyword>
<dbReference type="Proteomes" id="UP000697710">
    <property type="component" value="Unassembled WGS sequence"/>
</dbReference>
<dbReference type="PANTHER" id="PTHR42798:SF2">
    <property type="entry name" value="ABC TRANSPORTER ATP-BINDING PROTEIN MG467-RELATED"/>
    <property type="match status" value="1"/>
</dbReference>
<reference evidence="2" key="1">
    <citation type="submission" date="2020-04" db="EMBL/GenBank/DDBJ databases">
        <authorList>
            <person name="Zhang T."/>
        </authorList>
    </citation>
    <scope>NUCLEOTIDE SEQUENCE</scope>
    <source>
        <strain evidence="2">HKST-UBA01</strain>
    </source>
</reference>
<dbReference type="GO" id="GO:0016887">
    <property type="term" value="F:ATP hydrolysis activity"/>
    <property type="evidence" value="ECO:0007669"/>
    <property type="project" value="InterPro"/>
</dbReference>
<evidence type="ECO:0000313" key="2">
    <source>
        <dbReference type="EMBL" id="MCA9728710.1"/>
    </source>
</evidence>
<feature type="domain" description="ABC transporter" evidence="1">
    <location>
        <begin position="21"/>
        <end position="103"/>
    </location>
</feature>
<name>A0A956RQ89_UNCEI</name>
<keyword evidence="2" id="KW-0067">ATP-binding</keyword>
<dbReference type="GO" id="GO:0005524">
    <property type="term" value="F:ATP binding"/>
    <property type="evidence" value="ECO:0007669"/>
    <property type="project" value="UniProtKB-KW"/>
</dbReference>
<feature type="non-terminal residue" evidence="2">
    <location>
        <position position="117"/>
    </location>
</feature>
<accession>A0A956RQ89</accession>
<evidence type="ECO:0000313" key="3">
    <source>
        <dbReference type="Proteomes" id="UP000697710"/>
    </source>
</evidence>
<dbReference type="EMBL" id="JAGQHR010000455">
    <property type="protein sequence ID" value="MCA9728710.1"/>
    <property type="molecule type" value="Genomic_DNA"/>
</dbReference>
<dbReference type="InterPro" id="IPR003439">
    <property type="entry name" value="ABC_transporter-like_ATP-bd"/>
</dbReference>
<dbReference type="SUPFAM" id="SSF52540">
    <property type="entry name" value="P-loop containing nucleoside triphosphate hydrolases"/>
    <property type="match status" value="1"/>
</dbReference>
<dbReference type="AlphaFoldDB" id="A0A956RQ89"/>
<dbReference type="Pfam" id="PF00005">
    <property type="entry name" value="ABC_tran"/>
    <property type="match status" value="1"/>
</dbReference>
<dbReference type="Gene3D" id="3.40.50.300">
    <property type="entry name" value="P-loop containing nucleotide triphosphate hydrolases"/>
    <property type="match status" value="1"/>
</dbReference>
<evidence type="ECO:0000259" key="1">
    <source>
        <dbReference type="Pfam" id="PF00005"/>
    </source>
</evidence>
<dbReference type="PANTHER" id="PTHR42798">
    <property type="entry name" value="LIPOPROTEIN-RELEASING SYSTEM ATP-BINDING PROTEIN LOLD"/>
    <property type="match status" value="1"/>
</dbReference>
<sequence length="117" mass="12919">MIELRGIERTFQVGEEEVRALRGVDLSVPAGEYLSIMGSSGSGKSTLLNILGCLDRPSAGSYRLNGEEVARLSENELSGIRRHRIGFVFQFFHLVPRLSALENVELPMLFAGIEPKD</sequence>
<comment type="caution">
    <text evidence="2">The sequence shown here is derived from an EMBL/GenBank/DDBJ whole genome shotgun (WGS) entry which is preliminary data.</text>
</comment>
<protein>
    <submittedName>
        <fullName evidence="2">ABC transporter ATP-binding protein</fullName>
    </submittedName>
</protein>
<gene>
    <name evidence="2" type="ORF">KC729_13555</name>
</gene>
<proteinExistence type="predicted"/>
<organism evidence="2 3">
    <name type="scientific">Eiseniibacteriota bacterium</name>
    <dbReference type="NCBI Taxonomy" id="2212470"/>
    <lineage>
        <taxon>Bacteria</taxon>
        <taxon>Candidatus Eiseniibacteriota</taxon>
    </lineage>
</organism>
<dbReference type="InterPro" id="IPR027417">
    <property type="entry name" value="P-loop_NTPase"/>
</dbReference>